<dbReference type="Gene3D" id="3.40.50.1010">
    <property type="entry name" value="5'-nuclease"/>
    <property type="match status" value="1"/>
</dbReference>
<evidence type="ECO:0000256" key="1">
    <source>
        <dbReference type="ARBA" id="ARBA00022722"/>
    </source>
</evidence>
<keyword evidence="7" id="KW-1185">Reference proteome</keyword>
<dbReference type="Proteomes" id="UP001551482">
    <property type="component" value="Unassembled WGS sequence"/>
</dbReference>
<dbReference type="CDD" id="cd09873">
    <property type="entry name" value="PIN_Pae0151-like"/>
    <property type="match status" value="1"/>
</dbReference>
<evidence type="ECO:0000313" key="7">
    <source>
        <dbReference type="Proteomes" id="UP001551482"/>
    </source>
</evidence>
<protein>
    <submittedName>
        <fullName evidence="6">Type II toxin-antitoxin system VapC family toxin</fullName>
    </submittedName>
</protein>
<dbReference type="InterPro" id="IPR029060">
    <property type="entry name" value="PIN-like_dom_sf"/>
</dbReference>
<gene>
    <name evidence="6" type="ORF">AB0C36_28820</name>
</gene>
<dbReference type="InterPro" id="IPR051619">
    <property type="entry name" value="TypeII_TA_RNase_PINc/VapC"/>
</dbReference>
<dbReference type="SUPFAM" id="SSF88723">
    <property type="entry name" value="PIN domain-like"/>
    <property type="match status" value="1"/>
</dbReference>
<name>A0ABV3DP18_9ACTN</name>
<evidence type="ECO:0000256" key="3">
    <source>
        <dbReference type="ARBA" id="ARBA00022801"/>
    </source>
</evidence>
<evidence type="ECO:0000259" key="5">
    <source>
        <dbReference type="Pfam" id="PF01850"/>
    </source>
</evidence>
<keyword evidence="1" id="KW-0540">Nuclease</keyword>
<evidence type="ECO:0000256" key="2">
    <source>
        <dbReference type="ARBA" id="ARBA00022723"/>
    </source>
</evidence>
<reference evidence="6 7" key="1">
    <citation type="submission" date="2024-06" db="EMBL/GenBank/DDBJ databases">
        <title>The Natural Products Discovery Center: Release of the First 8490 Sequenced Strains for Exploring Actinobacteria Biosynthetic Diversity.</title>
        <authorList>
            <person name="Kalkreuter E."/>
            <person name="Kautsar S.A."/>
            <person name="Yang D."/>
            <person name="Bader C.D."/>
            <person name="Teijaro C.N."/>
            <person name="Fluegel L."/>
            <person name="Davis C.M."/>
            <person name="Simpson J.R."/>
            <person name="Lauterbach L."/>
            <person name="Steele A.D."/>
            <person name="Gui C."/>
            <person name="Meng S."/>
            <person name="Li G."/>
            <person name="Viehrig K."/>
            <person name="Ye F."/>
            <person name="Su P."/>
            <person name="Kiefer A.F."/>
            <person name="Nichols A."/>
            <person name="Cepeda A.J."/>
            <person name="Yan W."/>
            <person name="Fan B."/>
            <person name="Jiang Y."/>
            <person name="Adhikari A."/>
            <person name="Zheng C.-J."/>
            <person name="Schuster L."/>
            <person name="Cowan T.M."/>
            <person name="Smanski M.J."/>
            <person name="Chevrette M.G."/>
            <person name="De Carvalho L.P.S."/>
            <person name="Shen B."/>
        </authorList>
    </citation>
    <scope>NUCLEOTIDE SEQUENCE [LARGE SCALE GENOMIC DNA]</scope>
    <source>
        <strain evidence="6 7">NPDC048946</strain>
    </source>
</reference>
<dbReference type="Pfam" id="PF01850">
    <property type="entry name" value="PIN"/>
    <property type="match status" value="1"/>
</dbReference>
<evidence type="ECO:0000313" key="6">
    <source>
        <dbReference type="EMBL" id="MEU8137501.1"/>
    </source>
</evidence>
<feature type="domain" description="PIN" evidence="5">
    <location>
        <begin position="2"/>
        <end position="124"/>
    </location>
</feature>
<dbReference type="InterPro" id="IPR044153">
    <property type="entry name" value="PIN_Pae0151-like"/>
</dbReference>
<accession>A0ABV3DP18</accession>
<dbReference type="InterPro" id="IPR002716">
    <property type="entry name" value="PIN_dom"/>
</dbReference>
<keyword evidence="2" id="KW-0479">Metal-binding</keyword>
<keyword evidence="4" id="KW-0460">Magnesium</keyword>
<comment type="caution">
    <text evidence="6">The sequence shown here is derived from an EMBL/GenBank/DDBJ whole genome shotgun (WGS) entry which is preliminary data.</text>
</comment>
<dbReference type="PANTHER" id="PTHR35901">
    <property type="entry name" value="RIBONUCLEASE VAPC3"/>
    <property type="match status" value="1"/>
</dbReference>
<evidence type="ECO:0000256" key="4">
    <source>
        <dbReference type="ARBA" id="ARBA00022842"/>
    </source>
</evidence>
<organism evidence="6 7">
    <name type="scientific">Streptodolium elevatio</name>
    <dbReference type="NCBI Taxonomy" id="3157996"/>
    <lineage>
        <taxon>Bacteria</taxon>
        <taxon>Bacillati</taxon>
        <taxon>Actinomycetota</taxon>
        <taxon>Actinomycetes</taxon>
        <taxon>Kitasatosporales</taxon>
        <taxon>Streptomycetaceae</taxon>
        <taxon>Streptodolium</taxon>
    </lineage>
</organism>
<dbReference type="PANTHER" id="PTHR35901:SF1">
    <property type="entry name" value="EXONUCLEASE VAPC9"/>
    <property type="match status" value="1"/>
</dbReference>
<proteinExistence type="predicted"/>
<keyword evidence="3" id="KW-0378">Hydrolase</keyword>
<sequence length="140" mass="14990">MIVIDCSALVSAYTDLGEIGRAARDRIAKSDAILAPYLLDVELSSALLGMARGVRGGQPKLTQPALDAALRDYAGLRVQRMEHLPLLPRVRELSANMSAYDATYVALAELYDVPLVTADVRIARSGVARCAIDLLAEHAG</sequence>
<dbReference type="RefSeq" id="WP_358359497.1">
    <property type="nucleotide sequence ID" value="NZ_JBEZFP010000090.1"/>
</dbReference>
<dbReference type="EMBL" id="JBEZFP010000090">
    <property type="protein sequence ID" value="MEU8137501.1"/>
    <property type="molecule type" value="Genomic_DNA"/>
</dbReference>